<proteinExistence type="predicted"/>
<dbReference type="AlphaFoldDB" id="A0A9N9B5A5"/>
<accession>A0A9N9B5A5</accession>
<name>A0A9N9B5A5_9GLOM</name>
<sequence length="63" mass="7186">MYEKINRVYASANMNLQIIFPSADTSETDPDQEILVNVEKNSEKIKELLIVVLTLIMMPNTDT</sequence>
<gene>
    <name evidence="1" type="ORF">POCULU_LOCUS5115</name>
</gene>
<reference evidence="1" key="1">
    <citation type="submission" date="2021-06" db="EMBL/GenBank/DDBJ databases">
        <authorList>
            <person name="Kallberg Y."/>
            <person name="Tangrot J."/>
            <person name="Rosling A."/>
        </authorList>
    </citation>
    <scope>NUCLEOTIDE SEQUENCE</scope>
    <source>
        <strain evidence="1">IA702</strain>
    </source>
</reference>
<dbReference type="EMBL" id="CAJVPJ010000739">
    <property type="protein sequence ID" value="CAG8552943.1"/>
    <property type="molecule type" value="Genomic_DNA"/>
</dbReference>
<organism evidence="1 2">
    <name type="scientific">Paraglomus occultum</name>
    <dbReference type="NCBI Taxonomy" id="144539"/>
    <lineage>
        <taxon>Eukaryota</taxon>
        <taxon>Fungi</taxon>
        <taxon>Fungi incertae sedis</taxon>
        <taxon>Mucoromycota</taxon>
        <taxon>Glomeromycotina</taxon>
        <taxon>Glomeromycetes</taxon>
        <taxon>Paraglomerales</taxon>
        <taxon>Paraglomeraceae</taxon>
        <taxon>Paraglomus</taxon>
    </lineage>
</organism>
<dbReference type="Proteomes" id="UP000789572">
    <property type="component" value="Unassembled WGS sequence"/>
</dbReference>
<evidence type="ECO:0000313" key="2">
    <source>
        <dbReference type="Proteomes" id="UP000789572"/>
    </source>
</evidence>
<protein>
    <submittedName>
        <fullName evidence="1">3697_t:CDS:1</fullName>
    </submittedName>
</protein>
<keyword evidence="2" id="KW-1185">Reference proteome</keyword>
<comment type="caution">
    <text evidence="1">The sequence shown here is derived from an EMBL/GenBank/DDBJ whole genome shotgun (WGS) entry which is preliminary data.</text>
</comment>
<evidence type="ECO:0000313" key="1">
    <source>
        <dbReference type="EMBL" id="CAG8552943.1"/>
    </source>
</evidence>